<gene>
    <name evidence="2" type="ORF">EYF80_007786</name>
</gene>
<feature type="region of interest" description="Disordered" evidence="1">
    <location>
        <begin position="75"/>
        <end position="96"/>
    </location>
</feature>
<evidence type="ECO:0000256" key="1">
    <source>
        <dbReference type="SAM" id="MobiDB-lite"/>
    </source>
</evidence>
<comment type="caution">
    <text evidence="2">The sequence shown here is derived from an EMBL/GenBank/DDBJ whole genome shotgun (WGS) entry which is preliminary data.</text>
</comment>
<evidence type="ECO:0000313" key="3">
    <source>
        <dbReference type="Proteomes" id="UP000314294"/>
    </source>
</evidence>
<keyword evidence="3" id="KW-1185">Reference proteome</keyword>
<dbReference type="EMBL" id="SRLO01000043">
    <property type="protein sequence ID" value="TNN81878.1"/>
    <property type="molecule type" value="Genomic_DNA"/>
</dbReference>
<protein>
    <submittedName>
        <fullName evidence="2">Uncharacterized protein</fullName>
    </submittedName>
</protein>
<feature type="compositionally biased region" description="Polar residues" evidence="1">
    <location>
        <begin position="76"/>
        <end position="86"/>
    </location>
</feature>
<evidence type="ECO:0000313" key="2">
    <source>
        <dbReference type="EMBL" id="TNN81878.1"/>
    </source>
</evidence>
<dbReference type="AlphaFoldDB" id="A0A4Z2IWH5"/>
<name>A0A4Z2IWH5_9TELE</name>
<proteinExistence type="predicted"/>
<sequence length="151" mass="17596">MYTVYMKGLCSAYLWPQVQNQMFHHLPKRVLYLVQMLRRMGLPLMYFTSISASSGVPSWTKACRDQDTRLDHQQRTHQTCPSQDTVSRGHVPHRTPSVEDMSLTGHRQWRLTWSVRNRCFSTVPKRSAMVSSSILRSSSRGRLEKNTTWLP</sequence>
<reference evidence="2 3" key="1">
    <citation type="submission" date="2019-03" db="EMBL/GenBank/DDBJ databases">
        <title>First draft genome of Liparis tanakae, snailfish: a comprehensive survey of snailfish specific genes.</title>
        <authorList>
            <person name="Kim W."/>
            <person name="Song I."/>
            <person name="Jeong J.-H."/>
            <person name="Kim D."/>
            <person name="Kim S."/>
            <person name="Ryu S."/>
            <person name="Song J.Y."/>
            <person name="Lee S.K."/>
        </authorList>
    </citation>
    <scope>NUCLEOTIDE SEQUENCE [LARGE SCALE GENOMIC DNA]</scope>
    <source>
        <tissue evidence="2">Muscle</tissue>
    </source>
</reference>
<accession>A0A4Z2IWH5</accession>
<organism evidence="2 3">
    <name type="scientific">Liparis tanakae</name>
    <name type="common">Tanaka's snailfish</name>
    <dbReference type="NCBI Taxonomy" id="230148"/>
    <lineage>
        <taxon>Eukaryota</taxon>
        <taxon>Metazoa</taxon>
        <taxon>Chordata</taxon>
        <taxon>Craniata</taxon>
        <taxon>Vertebrata</taxon>
        <taxon>Euteleostomi</taxon>
        <taxon>Actinopterygii</taxon>
        <taxon>Neopterygii</taxon>
        <taxon>Teleostei</taxon>
        <taxon>Neoteleostei</taxon>
        <taxon>Acanthomorphata</taxon>
        <taxon>Eupercaria</taxon>
        <taxon>Perciformes</taxon>
        <taxon>Cottioidei</taxon>
        <taxon>Cottales</taxon>
        <taxon>Liparidae</taxon>
        <taxon>Liparis</taxon>
    </lineage>
</organism>
<dbReference type="Proteomes" id="UP000314294">
    <property type="component" value="Unassembled WGS sequence"/>
</dbReference>